<evidence type="ECO:0000313" key="2">
    <source>
        <dbReference type="Proteomes" id="UP000789342"/>
    </source>
</evidence>
<sequence length="106" mass="11749">MTQEKVNGIGWHMVKQVTYSADTILRLTNIESQYIIDQVTSVQVAMTVSKTVNTVHNQESKSTENEINISINVSDTKFPSISEIEASVLDTEASPKTTQWKSSEGT</sequence>
<proteinExistence type="predicted"/>
<reference evidence="1" key="1">
    <citation type="submission" date="2021-06" db="EMBL/GenBank/DDBJ databases">
        <authorList>
            <person name="Kallberg Y."/>
            <person name="Tangrot J."/>
            <person name="Rosling A."/>
        </authorList>
    </citation>
    <scope>NUCLEOTIDE SEQUENCE</scope>
    <source>
        <strain evidence="1">CL551</strain>
    </source>
</reference>
<feature type="non-terminal residue" evidence="1">
    <location>
        <position position="1"/>
    </location>
</feature>
<comment type="caution">
    <text evidence="1">The sequence shown here is derived from an EMBL/GenBank/DDBJ whole genome shotgun (WGS) entry which is preliminary data.</text>
</comment>
<protein>
    <submittedName>
        <fullName evidence="1">18066_t:CDS:1</fullName>
    </submittedName>
</protein>
<organism evidence="1 2">
    <name type="scientific">Acaulospora morrowiae</name>
    <dbReference type="NCBI Taxonomy" id="94023"/>
    <lineage>
        <taxon>Eukaryota</taxon>
        <taxon>Fungi</taxon>
        <taxon>Fungi incertae sedis</taxon>
        <taxon>Mucoromycota</taxon>
        <taxon>Glomeromycotina</taxon>
        <taxon>Glomeromycetes</taxon>
        <taxon>Diversisporales</taxon>
        <taxon>Acaulosporaceae</taxon>
        <taxon>Acaulospora</taxon>
    </lineage>
</organism>
<accession>A0A9N9HWX6</accession>
<keyword evidence="2" id="KW-1185">Reference proteome</keyword>
<dbReference type="OrthoDB" id="2439648at2759"/>
<feature type="non-terminal residue" evidence="1">
    <location>
        <position position="106"/>
    </location>
</feature>
<dbReference type="EMBL" id="CAJVPV010019366">
    <property type="protein sequence ID" value="CAG8710900.1"/>
    <property type="molecule type" value="Genomic_DNA"/>
</dbReference>
<name>A0A9N9HWX6_9GLOM</name>
<gene>
    <name evidence="1" type="ORF">AMORRO_LOCUS12683</name>
</gene>
<dbReference type="AlphaFoldDB" id="A0A9N9HWX6"/>
<dbReference type="Proteomes" id="UP000789342">
    <property type="component" value="Unassembled WGS sequence"/>
</dbReference>
<evidence type="ECO:0000313" key="1">
    <source>
        <dbReference type="EMBL" id="CAG8710900.1"/>
    </source>
</evidence>